<evidence type="ECO:0000313" key="3">
    <source>
        <dbReference type="EMBL" id="KKN83761.1"/>
    </source>
</evidence>
<reference evidence="3" key="1">
    <citation type="journal article" date="2015" name="Nature">
        <title>Complex archaea that bridge the gap between prokaryotes and eukaryotes.</title>
        <authorList>
            <person name="Spang A."/>
            <person name="Saw J.H."/>
            <person name="Jorgensen S.L."/>
            <person name="Zaremba-Niedzwiedzka K."/>
            <person name="Martijn J."/>
            <person name="Lind A.E."/>
            <person name="van Eijk R."/>
            <person name="Schleper C."/>
            <person name="Guy L."/>
            <person name="Ettema T.J."/>
        </authorList>
    </citation>
    <scope>NUCLEOTIDE SEQUENCE</scope>
</reference>
<protein>
    <submittedName>
        <fullName evidence="3">Uncharacterized protein</fullName>
    </submittedName>
</protein>
<organism evidence="3">
    <name type="scientific">marine sediment metagenome</name>
    <dbReference type="NCBI Taxonomy" id="412755"/>
    <lineage>
        <taxon>unclassified sequences</taxon>
        <taxon>metagenomes</taxon>
        <taxon>ecological metagenomes</taxon>
    </lineage>
</organism>
<keyword evidence="2" id="KW-0472">Membrane</keyword>
<feature type="transmembrane region" description="Helical" evidence="2">
    <location>
        <begin position="17"/>
        <end position="35"/>
    </location>
</feature>
<evidence type="ECO:0000256" key="2">
    <source>
        <dbReference type="SAM" id="Phobius"/>
    </source>
</evidence>
<feature type="region of interest" description="Disordered" evidence="1">
    <location>
        <begin position="107"/>
        <end position="158"/>
    </location>
</feature>
<name>A0A0F9WD62_9ZZZZ</name>
<keyword evidence="2" id="KW-1133">Transmembrane helix</keyword>
<feature type="compositionally biased region" description="Low complexity" evidence="1">
    <location>
        <begin position="142"/>
        <end position="158"/>
    </location>
</feature>
<sequence>MNANEQSTKQPGTPSRWVLVALLGVIAAGLLIELGRATAAGPGDLPGESAGATPSMMAVTGQITRDGYGIYLVDLNSRTICIYQYVSTQRKLRLLAARTFAFDTQLDDYNTEPSPREIRDLVSRHPRLTDRGPPVVEPDSPGPQDDPTDPMTQPDGDD</sequence>
<proteinExistence type="predicted"/>
<evidence type="ECO:0000256" key="1">
    <source>
        <dbReference type="SAM" id="MobiDB-lite"/>
    </source>
</evidence>
<keyword evidence="2" id="KW-0812">Transmembrane</keyword>
<comment type="caution">
    <text evidence="3">The sequence shown here is derived from an EMBL/GenBank/DDBJ whole genome shotgun (WGS) entry which is preliminary data.</text>
</comment>
<dbReference type="AlphaFoldDB" id="A0A0F9WD62"/>
<dbReference type="EMBL" id="LAZR01000180">
    <property type="protein sequence ID" value="KKN83761.1"/>
    <property type="molecule type" value="Genomic_DNA"/>
</dbReference>
<accession>A0A0F9WD62</accession>
<feature type="compositionally biased region" description="Basic and acidic residues" evidence="1">
    <location>
        <begin position="114"/>
        <end position="130"/>
    </location>
</feature>
<gene>
    <name evidence="3" type="ORF">LCGC14_0295860</name>
</gene>